<dbReference type="PROSITE" id="PS01099">
    <property type="entry name" value="COMPLEX1_24K"/>
    <property type="match status" value="1"/>
</dbReference>
<keyword evidence="3 7" id="KW-0479">Metal-binding</keyword>
<evidence type="ECO:0000256" key="2">
    <source>
        <dbReference type="ARBA" id="ARBA00022714"/>
    </source>
</evidence>
<feature type="binding site" evidence="7">
    <location>
        <position position="83"/>
    </location>
    <ligand>
        <name>[2Fe-2S] cluster</name>
        <dbReference type="ChEBI" id="CHEBI:190135"/>
    </ligand>
</feature>
<keyword evidence="4 7" id="KW-0408">Iron</keyword>
<feature type="binding site" evidence="7">
    <location>
        <position position="88"/>
    </location>
    <ligand>
        <name>[2Fe-2S] cluster</name>
        <dbReference type="ChEBI" id="CHEBI:190135"/>
    </ligand>
</feature>
<dbReference type="Gene3D" id="3.40.30.10">
    <property type="entry name" value="Glutaredoxin"/>
    <property type="match status" value="1"/>
</dbReference>
<dbReference type="InterPro" id="IPR002023">
    <property type="entry name" value="NuoE-like"/>
</dbReference>
<evidence type="ECO:0000256" key="3">
    <source>
        <dbReference type="ARBA" id="ARBA00022723"/>
    </source>
</evidence>
<gene>
    <name evidence="8" type="ORF">ENS31_00500</name>
</gene>
<evidence type="ECO:0000256" key="5">
    <source>
        <dbReference type="ARBA" id="ARBA00023014"/>
    </source>
</evidence>
<evidence type="ECO:0000256" key="1">
    <source>
        <dbReference type="ARBA" id="ARBA00010643"/>
    </source>
</evidence>
<reference evidence="8" key="1">
    <citation type="journal article" date="2020" name="mSystems">
        <title>Genome- and Community-Level Interaction Insights into Carbon Utilization and Element Cycling Functions of Hydrothermarchaeota in Hydrothermal Sediment.</title>
        <authorList>
            <person name="Zhou Z."/>
            <person name="Liu Y."/>
            <person name="Xu W."/>
            <person name="Pan J."/>
            <person name="Luo Z.H."/>
            <person name="Li M."/>
        </authorList>
    </citation>
    <scope>NUCLEOTIDE SEQUENCE [LARGE SCALE GENOMIC DNA]</scope>
    <source>
        <strain evidence="8">SpSt-479</strain>
    </source>
</reference>
<dbReference type="EMBL" id="DSUJ01000002">
    <property type="protein sequence ID" value="HFI89989.1"/>
    <property type="molecule type" value="Genomic_DNA"/>
</dbReference>
<comment type="cofactor">
    <cofactor evidence="7">
        <name>[2Fe-2S] cluster</name>
        <dbReference type="ChEBI" id="CHEBI:190135"/>
    </cofactor>
    <text evidence="7">Binds 1 [2Fe-2S] cluster.</text>
</comment>
<dbReference type="CDD" id="cd03064">
    <property type="entry name" value="TRX_Fd_NuoE"/>
    <property type="match status" value="1"/>
</dbReference>
<dbReference type="PANTHER" id="PTHR43342">
    <property type="entry name" value="NADH-QUINONE OXIDOREDUCTASE, E SUBUNIT"/>
    <property type="match status" value="1"/>
</dbReference>
<dbReference type="SUPFAM" id="SSF52833">
    <property type="entry name" value="Thioredoxin-like"/>
    <property type="match status" value="1"/>
</dbReference>
<dbReference type="Pfam" id="PF01257">
    <property type="entry name" value="2Fe-2S_thioredx"/>
    <property type="match status" value="1"/>
</dbReference>
<comment type="similarity">
    <text evidence="1">Belongs to the complex I 24 kDa subunit family.</text>
</comment>
<keyword evidence="5 7" id="KW-0411">Iron-sulfur</keyword>
<dbReference type="GO" id="GO:0016491">
    <property type="term" value="F:oxidoreductase activity"/>
    <property type="evidence" value="ECO:0007669"/>
    <property type="project" value="InterPro"/>
</dbReference>
<dbReference type="AlphaFoldDB" id="A0A7V3E697"/>
<dbReference type="PANTHER" id="PTHR43342:SF1">
    <property type="entry name" value="BIFURCATING [FEFE] HYDROGENASE GAMMA SUBUNIT"/>
    <property type="match status" value="1"/>
</dbReference>
<dbReference type="RefSeq" id="WP_014559126.1">
    <property type="nucleotide sequence ID" value="NZ_DYIK01000033.1"/>
</dbReference>
<sequence>MLVVEKNALSEEIESYVEKYGNDRSALLMILHEIQKKHRHISEFAQQEVARLLNIHPVEVYSVISFFAFLNTNPKGRNLVRICQTISCDMKGKKQVVEAIERELGIKIGETTKDNKFTVEYANCLGLCDMGPAMAINDQVYVNLTPEKAVELLAKVK</sequence>
<evidence type="ECO:0000313" key="8">
    <source>
        <dbReference type="EMBL" id="HFI89989.1"/>
    </source>
</evidence>
<evidence type="ECO:0000256" key="7">
    <source>
        <dbReference type="PIRSR" id="PIRSR000216-1"/>
    </source>
</evidence>
<feature type="binding site" evidence="7">
    <location>
        <position position="128"/>
    </location>
    <ligand>
        <name>[2Fe-2S] cluster</name>
        <dbReference type="ChEBI" id="CHEBI:190135"/>
    </ligand>
</feature>
<dbReference type="InterPro" id="IPR028431">
    <property type="entry name" value="NADP_DH_HndA-like"/>
</dbReference>
<keyword evidence="2 7" id="KW-0001">2Fe-2S</keyword>
<proteinExistence type="inferred from homology"/>
<feature type="binding site" evidence="7">
    <location>
        <position position="124"/>
    </location>
    <ligand>
        <name>[2Fe-2S] cluster</name>
        <dbReference type="ChEBI" id="CHEBI:190135"/>
    </ligand>
</feature>
<evidence type="ECO:0000256" key="6">
    <source>
        <dbReference type="ARBA" id="ARBA00034078"/>
    </source>
</evidence>
<dbReference type="InterPro" id="IPR041921">
    <property type="entry name" value="NuoE_N"/>
</dbReference>
<dbReference type="PIRSF" id="PIRSF000216">
    <property type="entry name" value="NADH_DH_24kDa"/>
    <property type="match status" value="1"/>
</dbReference>
<comment type="caution">
    <text evidence="8">The sequence shown here is derived from an EMBL/GenBank/DDBJ whole genome shotgun (WGS) entry which is preliminary data.</text>
</comment>
<dbReference type="InterPro" id="IPR036249">
    <property type="entry name" value="Thioredoxin-like_sf"/>
</dbReference>
<comment type="cofactor">
    <cofactor evidence="6">
        <name>[2Fe-2S] cluster</name>
        <dbReference type="ChEBI" id="CHEBI:190135"/>
    </cofactor>
</comment>
<dbReference type="Gene3D" id="1.10.10.1590">
    <property type="entry name" value="NADH-quinone oxidoreductase subunit E"/>
    <property type="match status" value="1"/>
</dbReference>
<dbReference type="InterPro" id="IPR042128">
    <property type="entry name" value="NuoE_dom"/>
</dbReference>
<dbReference type="OMA" id="EPVFCLG"/>
<name>A0A7V3E697_9BACT</name>
<accession>A0A7V3E697</accession>
<dbReference type="GO" id="GO:0046872">
    <property type="term" value="F:metal ion binding"/>
    <property type="evidence" value="ECO:0007669"/>
    <property type="project" value="UniProtKB-KW"/>
</dbReference>
<organism evidence="8">
    <name type="scientific">Ignavibacterium album</name>
    <dbReference type="NCBI Taxonomy" id="591197"/>
    <lineage>
        <taxon>Bacteria</taxon>
        <taxon>Pseudomonadati</taxon>
        <taxon>Ignavibacteriota</taxon>
        <taxon>Ignavibacteria</taxon>
        <taxon>Ignavibacteriales</taxon>
        <taxon>Ignavibacteriaceae</taxon>
        <taxon>Ignavibacterium</taxon>
    </lineage>
</organism>
<dbReference type="GO" id="GO:0051537">
    <property type="term" value="F:2 iron, 2 sulfur cluster binding"/>
    <property type="evidence" value="ECO:0007669"/>
    <property type="project" value="UniProtKB-KW"/>
</dbReference>
<evidence type="ECO:0000256" key="4">
    <source>
        <dbReference type="ARBA" id="ARBA00023004"/>
    </source>
</evidence>
<protein>
    <submittedName>
        <fullName evidence="8">NAD(P)H-dependent oxidoreductase subunit E</fullName>
    </submittedName>
</protein>